<evidence type="ECO:0000313" key="1">
    <source>
        <dbReference type="EMBL" id="QUL99344.1"/>
    </source>
</evidence>
<accession>A0AAT9LFA1</accession>
<dbReference type="AlphaFoldDB" id="A0AAT9LFA1"/>
<dbReference type="GO" id="GO:0006355">
    <property type="term" value="P:regulation of DNA-templated transcription"/>
    <property type="evidence" value="ECO:0007669"/>
    <property type="project" value="InterPro"/>
</dbReference>
<organism evidence="1">
    <name type="scientific">Candidatus Fermentithermobacillus carboniphilus</name>
    <dbReference type="NCBI Taxonomy" id="3085328"/>
    <lineage>
        <taxon>Bacteria</taxon>
        <taxon>Bacillati</taxon>
        <taxon>Bacillota</taxon>
        <taxon>Candidatus Fermentithermobacillia</taxon>
        <taxon>Candidatus Fermentithermobacillales</taxon>
        <taxon>Candidatus Fermentithermobacillaceae</taxon>
        <taxon>Candidatus Fermentithermobacillus</taxon>
    </lineage>
</organism>
<proteinExistence type="predicted"/>
<protein>
    <recommendedName>
        <fullName evidence="2">CopG family transcriptional regulator</fullName>
    </recommendedName>
</protein>
<dbReference type="KEGG" id="fcz:IMF26_04630"/>
<gene>
    <name evidence="1" type="ORF">IMF26_04630</name>
</gene>
<sequence length="81" mass="9485">MPRSLVKEIDTYALKHKRSKTGLIVEAVSSYLRREVSAENFRQLREALGPEDDPEWPSCTGSEWVKRLRTKERDNPEWPTL</sequence>
<dbReference type="EMBL" id="CP062796">
    <property type="protein sequence ID" value="QUL99344.1"/>
    <property type="molecule type" value="Genomic_DNA"/>
</dbReference>
<dbReference type="Gene3D" id="1.10.1220.10">
    <property type="entry name" value="Met repressor-like"/>
    <property type="match status" value="1"/>
</dbReference>
<reference evidence="1" key="2">
    <citation type="journal article" date="2023" name="Biology">
        <title>Prokaryotic Life Associated with Coal-Fire Gas Vents Revealed by Metagenomics.</title>
        <authorList>
            <person name="Kadnikov V.V."/>
            <person name="Mardanov A.V."/>
            <person name="Beletsky A.V."/>
            <person name="Karnachuk O.V."/>
            <person name="Ravin N.V."/>
        </authorList>
    </citation>
    <scope>NUCLEOTIDE SEQUENCE</scope>
    <source>
        <strain evidence="1">Bu02</strain>
    </source>
</reference>
<evidence type="ECO:0008006" key="2">
    <source>
        <dbReference type="Google" id="ProtNLM"/>
    </source>
</evidence>
<dbReference type="InterPro" id="IPR013321">
    <property type="entry name" value="Arc_rbn_hlx_hlx"/>
</dbReference>
<reference evidence="1" key="1">
    <citation type="submission" date="2020-10" db="EMBL/GenBank/DDBJ databases">
        <authorList>
            <person name="Kadnikov V."/>
            <person name="Beletsky A.V."/>
            <person name="Mardanov A.V."/>
            <person name="Karnachuk O.V."/>
            <person name="Ravin N.V."/>
        </authorList>
    </citation>
    <scope>NUCLEOTIDE SEQUENCE</scope>
    <source>
        <strain evidence="1">Bu02</strain>
    </source>
</reference>
<name>A0AAT9LFA1_9FIRM</name>